<evidence type="ECO:0000313" key="2">
    <source>
        <dbReference type="EMBL" id="CUN06699.1"/>
    </source>
</evidence>
<reference evidence="3 5" key="2">
    <citation type="journal article" date="2019" name="Nat. Med.">
        <title>A library of human gut bacterial isolates paired with longitudinal multiomics data enables mechanistic microbiome research.</title>
        <authorList>
            <person name="Poyet M."/>
            <person name="Groussin M."/>
            <person name="Gibbons S.M."/>
            <person name="Avila-Pacheco J."/>
            <person name="Jiang X."/>
            <person name="Kearney S.M."/>
            <person name="Perrotta A.R."/>
            <person name="Berdy B."/>
            <person name="Zhao S."/>
            <person name="Lieberman T.D."/>
            <person name="Swanson P.K."/>
            <person name="Smith M."/>
            <person name="Roesemann S."/>
            <person name="Alexander J.E."/>
            <person name="Rich S.A."/>
            <person name="Livny J."/>
            <person name="Vlamakis H."/>
            <person name="Clish C."/>
            <person name="Bullock K."/>
            <person name="Deik A."/>
            <person name="Scott J."/>
            <person name="Pierce K.A."/>
            <person name="Xavier R.J."/>
            <person name="Alm E.J."/>
        </authorList>
    </citation>
    <scope>NUCLEOTIDE SEQUENCE [LARGE SCALE GENOMIC DNA]</scope>
    <source>
        <strain evidence="3 5">BIOML-A3</strain>
    </source>
</reference>
<proteinExistence type="predicted"/>
<dbReference type="Pfam" id="PF22564">
    <property type="entry name" value="HAAS"/>
    <property type="match status" value="1"/>
</dbReference>
<evidence type="ECO:0000256" key="1">
    <source>
        <dbReference type="SAM" id="Phobius"/>
    </source>
</evidence>
<evidence type="ECO:0000313" key="4">
    <source>
        <dbReference type="Proteomes" id="UP000095492"/>
    </source>
</evidence>
<protein>
    <submittedName>
        <fullName evidence="3">DUF1700 domain-containing protein</fullName>
    </submittedName>
    <submittedName>
        <fullName evidence="2">Predicted membrane protein</fullName>
    </submittedName>
</protein>
<dbReference type="GeneID" id="42787794"/>
<feature type="transmembrane region" description="Helical" evidence="1">
    <location>
        <begin position="116"/>
        <end position="137"/>
    </location>
</feature>
<gene>
    <name evidence="2" type="ORF">ERS852448_01716</name>
    <name evidence="3" type="ORF">GKE72_09400</name>
</gene>
<keyword evidence="1" id="KW-0812">Transmembrane</keyword>
<evidence type="ECO:0000313" key="3">
    <source>
        <dbReference type="EMBL" id="MSD16274.1"/>
    </source>
</evidence>
<keyword evidence="1" id="KW-0472">Membrane</keyword>
<sequence>MDDFLYILKLQLEGRLSDEQITDQMHIYEDYIQEQLAGGKTMEQVMRKLGDPEKVADMIVEHYEKLERQQQRENIGNMTADEINANVQNPEHGFHAEFIENEGWDVRIGKLKLNTWYGTLIILGAVLGISILISEIMH</sequence>
<evidence type="ECO:0000313" key="5">
    <source>
        <dbReference type="Proteomes" id="UP000431304"/>
    </source>
</evidence>
<organism evidence="2 4">
    <name type="scientific">Eubacterium ramulus</name>
    <dbReference type="NCBI Taxonomy" id="39490"/>
    <lineage>
        <taxon>Bacteria</taxon>
        <taxon>Bacillati</taxon>
        <taxon>Bacillota</taxon>
        <taxon>Clostridia</taxon>
        <taxon>Eubacteriales</taxon>
        <taxon>Eubacteriaceae</taxon>
        <taxon>Eubacterium</taxon>
    </lineage>
</organism>
<dbReference type="EMBL" id="WKRA01000013">
    <property type="protein sequence ID" value="MSD16274.1"/>
    <property type="molecule type" value="Genomic_DNA"/>
</dbReference>
<dbReference type="Proteomes" id="UP000431304">
    <property type="component" value="Unassembled WGS sequence"/>
</dbReference>
<dbReference type="AlphaFoldDB" id="A0A173TWH5"/>
<dbReference type="EMBL" id="CYYA01000010">
    <property type="protein sequence ID" value="CUN06699.1"/>
    <property type="molecule type" value="Genomic_DNA"/>
</dbReference>
<reference evidence="2 4" key="1">
    <citation type="submission" date="2015-09" db="EMBL/GenBank/DDBJ databases">
        <authorList>
            <consortium name="Pathogen Informatics"/>
        </authorList>
    </citation>
    <scope>NUCLEOTIDE SEQUENCE [LARGE SCALE GENOMIC DNA]</scope>
    <source>
        <strain evidence="2 4">2789STDY5608891</strain>
    </source>
</reference>
<keyword evidence="1" id="KW-1133">Transmembrane helix</keyword>
<dbReference type="STRING" id="39490.ERS852448_01716"/>
<name>A0A173TWH5_EUBRA</name>
<accession>A0A173TWH5</accession>
<dbReference type="OrthoDB" id="1779993at2"/>
<dbReference type="Proteomes" id="UP000095492">
    <property type="component" value="Unassembled WGS sequence"/>
</dbReference>
<dbReference type="RefSeq" id="WP_021740474.1">
    <property type="nucleotide sequence ID" value="NZ_CABKSU010000114.1"/>
</dbReference>